<protein>
    <submittedName>
        <fullName evidence="1">Uncharacterized protein</fullName>
    </submittedName>
</protein>
<dbReference type="STRING" id="313367.JSE7799_03092"/>
<reference evidence="1 2" key="1">
    <citation type="submission" date="2015-09" db="EMBL/GenBank/DDBJ databases">
        <authorList>
            <person name="Jackson K.R."/>
            <person name="Lunt B.L."/>
            <person name="Fisher J.N.B."/>
            <person name="Gardner A.V."/>
            <person name="Bailey M.E."/>
            <person name="Deus L.M."/>
            <person name="Earl A.S."/>
            <person name="Gibby P.D."/>
            <person name="Hartmann K.A."/>
            <person name="Liu J.E."/>
            <person name="Manci A.M."/>
            <person name="Nielsen D.A."/>
            <person name="Solomon M.B."/>
            <person name="Breakwell D.P."/>
            <person name="Burnett S.H."/>
            <person name="Grose J.H."/>
        </authorList>
    </citation>
    <scope>NUCLEOTIDE SEQUENCE [LARGE SCALE GENOMIC DNA]</scope>
    <source>
        <strain evidence="1 2">CECT 7799</strain>
    </source>
</reference>
<name>A0A0M7BCA1_9RHOB</name>
<keyword evidence="2" id="KW-1185">Reference proteome</keyword>
<gene>
    <name evidence="1" type="ORF">JSE7799_03092</name>
</gene>
<dbReference type="AlphaFoldDB" id="A0A0M7BCA1"/>
<proteinExistence type="predicted"/>
<organism evidence="1 2">
    <name type="scientific">Jannaschia seosinensis</name>
    <dbReference type="NCBI Taxonomy" id="313367"/>
    <lineage>
        <taxon>Bacteria</taxon>
        <taxon>Pseudomonadati</taxon>
        <taxon>Pseudomonadota</taxon>
        <taxon>Alphaproteobacteria</taxon>
        <taxon>Rhodobacterales</taxon>
        <taxon>Roseobacteraceae</taxon>
        <taxon>Jannaschia</taxon>
    </lineage>
</organism>
<evidence type="ECO:0000313" key="2">
    <source>
        <dbReference type="Proteomes" id="UP000049455"/>
    </source>
</evidence>
<dbReference type="Proteomes" id="UP000049455">
    <property type="component" value="Unassembled WGS sequence"/>
</dbReference>
<sequence>MATLVLGAAGAAIGGSIGGAILGVSAATIGGFIGSTIGSVVDSWIISSLAPTQRIEGARLDTLRITSATEGAVIPRLYGRMRMGGNIIWATDFREETKTTTQGGGKGVLYPQVWKFA</sequence>
<accession>A0A0M7BCA1</accession>
<evidence type="ECO:0000313" key="1">
    <source>
        <dbReference type="EMBL" id="CUH40360.1"/>
    </source>
</evidence>
<dbReference type="EMBL" id="CYPR01000205">
    <property type="protein sequence ID" value="CUH40360.1"/>
    <property type="molecule type" value="Genomic_DNA"/>
</dbReference>